<feature type="transmembrane region" description="Helical" evidence="5">
    <location>
        <begin position="38"/>
        <end position="59"/>
    </location>
</feature>
<proteinExistence type="predicted"/>
<dbReference type="RefSeq" id="WP_074819399.1">
    <property type="nucleotide sequence ID" value="NZ_FNTI01000001.1"/>
</dbReference>
<feature type="transmembrane region" description="Helical" evidence="5">
    <location>
        <begin position="345"/>
        <end position="364"/>
    </location>
</feature>
<gene>
    <name evidence="7" type="ORF">SAMN05444171_2524</name>
</gene>
<dbReference type="AlphaFoldDB" id="A0A1M6WWD1"/>
<evidence type="ECO:0000256" key="2">
    <source>
        <dbReference type="ARBA" id="ARBA00022692"/>
    </source>
</evidence>
<sequence length="365" mass="38269">MSAHGPMPRSSWIFPALAVALFAVATGLGLTFTPSAAGLVFAAALLAILFGTVFAAVHHAEVIAERIGEPYGTLLLTLAVTIIEVALIATIMLGDKPVPALARDTVFAVVMIVCNGLAGLCIFIGGLRFKEQDFQVSGANLYLSVLFVMATITLIMPNYTLTAPGPIYSAAQLGFVSVVTLLLYGVFLYTQTIRHRDYFINQASGASDDGSPMSNRMLAVSVALLLVSLLAVVLLAKKFSLVVDIAIASIGAPPAFAGVLVALLILLPESVAAVAAARKNDLQKSINLALGSSLATIGLTVPAVAVAAYTLDKQLVLGLNAQEMVLLVLTFIISMLTFGTGRTNILFGLVHMVVFAVFLFMVFVP</sequence>
<feature type="transmembrane region" description="Helical" evidence="5">
    <location>
        <begin position="12"/>
        <end position="32"/>
    </location>
</feature>
<feature type="transmembrane region" description="Helical" evidence="5">
    <location>
        <begin position="141"/>
        <end position="161"/>
    </location>
</feature>
<evidence type="ECO:0000256" key="4">
    <source>
        <dbReference type="ARBA" id="ARBA00023136"/>
    </source>
</evidence>
<dbReference type="Pfam" id="PF01699">
    <property type="entry name" value="Na_Ca_ex"/>
    <property type="match status" value="2"/>
</dbReference>
<accession>A0A1M6WWD1</accession>
<dbReference type="GO" id="GO:0015386">
    <property type="term" value="F:potassium:proton antiporter activity"/>
    <property type="evidence" value="ECO:0007669"/>
    <property type="project" value="TreeGrafter"/>
</dbReference>
<evidence type="ECO:0000256" key="5">
    <source>
        <dbReference type="SAM" id="Phobius"/>
    </source>
</evidence>
<dbReference type="GO" id="GO:0015385">
    <property type="term" value="F:sodium:proton antiporter activity"/>
    <property type="evidence" value="ECO:0007669"/>
    <property type="project" value="TreeGrafter"/>
</dbReference>
<comment type="subcellular location">
    <subcellularLocation>
        <location evidence="1">Membrane</location>
        <topology evidence="1">Multi-pass membrane protein</topology>
    </subcellularLocation>
</comment>
<dbReference type="InterPro" id="IPR052946">
    <property type="entry name" value="Alkaline_pH_Ca-Antiporter"/>
</dbReference>
<reference evidence="7 8" key="1">
    <citation type="submission" date="2016-10" db="EMBL/GenBank/DDBJ databases">
        <authorList>
            <person name="de Groot N.N."/>
        </authorList>
    </citation>
    <scope>NUCLEOTIDE SEQUENCE [LARGE SCALE GENOMIC DNA]</scope>
    <source>
        <strain evidence="7 8">GAS522</strain>
    </source>
</reference>
<dbReference type="PANTHER" id="PTHR37958:SF1">
    <property type="entry name" value="SODIUM-POTASSIUM_PROTON ANTIPORTER CHAA"/>
    <property type="match status" value="1"/>
</dbReference>
<evidence type="ECO:0000313" key="8">
    <source>
        <dbReference type="Proteomes" id="UP000183208"/>
    </source>
</evidence>
<keyword evidence="4 5" id="KW-0472">Membrane</keyword>
<feature type="transmembrane region" description="Helical" evidence="5">
    <location>
        <begin position="217"/>
        <end position="236"/>
    </location>
</feature>
<feature type="domain" description="Sodium/calcium exchanger membrane region" evidence="6">
    <location>
        <begin position="40"/>
        <end position="192"/>
    </location>
</feature>
<evidence type="ECO:0000256" key="3">
    <source>
        <dbReference type="ARBA" id="ARBA00022989"/>
    </source>
</evidence>
<dbReference type="EMBL" id="FNTI01000001">
    <property type="protein sequence ID" value="SEC89660.1"/>
    <property type="molecule type" value="Genomic_DNA"/>
</dbReference>
<evidence type="ECO:0000259" key="6">
    <source>
        <dbReference type="Pfam" id="PF01699"/>
    </source>
</evidence>
<dbReference type="Proteomes" id="UP000183208">
    <property type="component" value="Unassembled WGS sequence"/>
</dbReference>
<feature type="domain" description="Sodium/calcium exchanger membrane region" evidence="6">
    <location>
        <begin position="221"/>
        <end position="363"/>
    </location>
</feature>
<feature type="transmembrane region" description="Helical" evidence="5">
    <location>
        <begin position="242"/>
        <end position="267"/>
    </location>
</feature>
<feature type="transmembrane region" description="Helical" evidence="5">
    <location>
        <begin position="315"/>
        <end position="338"/>
    </location>
</feature>
<dbReference type="GO" id="GO:0005886">
    <property type="term" value="C:plasma membrane"/>
    <property type="evidence" value="ECO:0007669"/>
    <property type="project" value="TreeGrafter"/>
</dbReference>
<name>A0A1M6WWD1_9BRAD</name>
<dbReference type="InterPro" id="IPR004837">
    <property type="entry name" value="NaCa_Exmemb"/>
</dbReference>
<dbReference type="PANTHER" id="PTHR37958">
    <property type="entry name" value="SODIUM-POTASSIUM/PROTON ANTIPORTER CHAA"/>
    <property type="match status" value="1"/>
</dbReference>
<feature type="transmembrane region" description="Helical" evidence="5">
    <location>
        <begin position="167"/>
        <end position="189"/>
    </location>
</feature>
<organism evidence="7 8">
    <name type="scientific">Bradyrhizobium lablabi</name>
    <dbReference type="NCBI Taxonomy" id="722472"/>
    <lineage>
        <taxon>Bacteria</taxon>
        <taxon>Pseudomonadati</taxon>
        <taxon>Pseudomonadota</taxon>
        <taxon>Alphaproteobacteria</taxon>
        <taxon>Hyphomicrobiales</taxon>
        <taxon>Nitrobacteraceae</taxon>
        <taxon>Bradyrhizobium</taxon>
    </lineage>
</organism>
<feature type="transmembrane region" description="Helical" evidence="5">
    <location>
        <begin position="106"/>
        <end position="129"/>
    </location>
</feature>
<protein>
    <submittedName>
        <fullName evidence="7">Ca2+:H+ antiporter</fullName>
    </submittedName>
</protein>
<evidence type="ECO:0000256" key="1">
    <source>
        <dbReference type="ARBA" id="ARBA00004141"/>
    </source>
</evidence>
<keyword evidence="2 5" id="KW-0812">Transmembrane</keyword>
<dbReference type="OrthoDB" id="9787814at2"/>
<keyword evidence="3 5" id="KW-1133">Transmembrane helix</keyword>
<evidence type="ECO:0000313" key="7">
    <source>
        <dbReference type="EMBL" id="SEC89660.1"/>
    </source>
</evidence>
<feature type="transmembrane region" description="Helical" evidence="5">
    <location>
        <begin position="288"/>
        <end position="309"/>
    </location>
</feature>
<feature type="transmembrane region" description="Helical" evidence="5">
    <location>
        <begin position="71"/>
        <end position="94"/>
    </location>
</feature>